<sequence length="231" mass="26141">MDVDFGEILEPVSRAFWDDYDDLNDNEEYRKPEWNAEEKDVICDATTKAFIVIEGDKVEELMKLLILKDINPIAKLKSGKVSLYHIADLKIVICLSEEKNLNYYGPITELLKPFIEKTPQVISISIQPSSLHKGPREGDTDNVSFIRGIDSPLPEITPLKEPNFITGISAGVASWRKFHNLPTPCYVMYVEALRLDSQTIEPFVRILDKIGIPCPAVNNINIKATDSNLYM</sequence>
<accession>A0A1L8DT61</accession>
<keyword evidence="4" id="KW-0647">Proteasome</keyword>
<evidence type="ECO:0000256" key="3">
    <source>
        <dbReference type="ARBA" id="ARBA00023186"/>
    </source>
</evidence>
<evidence type="ECO:0000256" key="2">
    <source>
        <dbReference type="ARBA" id="ARBA00019180"/>
    </source>
</evidence>
<protein>
    <recommendedName>
        <fullName evidence="2">Proteasome assembly chaperone 1</fullName>
    </recommendedName>
</protein>
<dbReference type="PANTHER" id="PTHR15069">
    <property type="entry name" value="PROTEASOME ASSEMBLY CHAPERONE 1"/>
    <property type="match status" value="1"/>
</dbReference>
<dbReference type="InterPro" id="IPR016565">
    <property type="entry name" value="Proteasome_assmbl_chp_1"/>
</dbReference>
<organism evidence="4">
    <name type="scientific">Nyssomyia neivai</name>
    <dbReference type="NCBI Taxonomy" id="330878"/>
    <lineage>
        <taxon>Eukaryota</taxon>
        <taxon>Metazoa</taxon>
        <taxon>Ecdysozoa</taxon>
        <taxon>Arthropoda</taxon>
        <taxon>Hexapoda</taxon>
        <taxon>Insecta</taxon>
        <taxon>Pterygota</taxon>
        <taxon>Neoptera</taxon>
        <taxon>Endopterygota</taxon>
        <taxon>Diptera</taxon>
        <taxon>Nematocera</taxon>
        <taxon>Psychodoidea</taxon>
        <taxon>Psychodidae</taxon>
        <taxon>Nyssomyia</taxon>
    </lineage>
</organism>
<keyword evidence="3" id="KW-0143">Chaperone</keyword>
<dbReference type="EMBL" id="GFDF01004431">
    <property type="protein sequence ID" value="JAV09653.1"/>
    <property type="molecule type" value="Transcribed_RNA"/>
</dbReference>
<dbReference type="GO" id="GO:0005783">
    <property type="term" value="C:endoplasmic reticulum"/>
    <property type="evidence" value="ECO:0007669"/>
    <property type="project" value="InterPro"/>
</dbReference>
<comment type="similarity">
    <text evidence="1">Belongs to the PSMG1 family.</text>
</comment>
<dbReference type="GO" id="GO:0000502">
    <property type="term" value="C:proteasome complex"/>
    <property type="evidence" value="ECO:0007669"/>
    <property type="project" value="UniProtKB-KW"/>
</dbReference>
<dbReference type="GO" id="GO:0080129">
    <property type="term" value="P:proteasome core complex assembly"/>
    <property type="evidence" value="ECO:0007669"/>
    <property type="project" value="TreeGrafter"/>
</dbReference>
<evidence type="ECO:0000256" key="1">
    <source>
        <dbReference type="ARBA" id="ARBA00005261"/>
    </source>
</evidence>
<dbReference type="AlphaFoldDB" id="A0A1L8DT61"/>
<proteinExistence type="inferred from homology"/>
<evidence type="ECO:0000313" key="4">
    <source>
        <dbReference type="EMBL" id="JAV09653.1"/>
    </source>
</evidence>
<dbReference type="PANTHER" id="PTHR15069:SF1">
    <property type="entry name" value="PROTEASOME ASSEMBLY CHAPERONE 1"/>
    <property type="match status" value="1"/>
</dbReference>
<reference evidence="4" key="1">
    <citation type="submission" date="2016-12" db="EMBL/GenBank/DDBJ databases">
        <title>An insight into the sialome and mialome of the sand fly, Nyssomyia neivai.</title>
        <authorList>
            <person name="Sebastian V."/>
            <person name="Goulart T.M."/>
            <person name="Oliveira W."/>
            <person name="Calvo E."/>
            <person name="Oliveira L.F."/>
            <person name="Pinto M.C."/>
            <person name="Rosselino A.M."/>
            <person name="Ribeiro J.M."/>
        </authorList>
    </citation>
    <scope>NUCLEOTIDE SEQUENCE</scope>
</reference>
<name>A0A1L8DT61_9DIPT</name>
<dbReference type="GO" id="GO:0070628">
    <property type="term" value="F:proteasome binding"/>
    <property type="evidence" value="ECO:0007669"/>
    <property type="project" value="TreeGrafter"/>
</dbReference>